<sequence length="184" mass="19451">MENRTRALPYDDLAALLQVVAILDAHLVSGELSPDLTHDLIRRMVTGGALPEGASTGALNGVLSDLAQRLHWAMGTDMDYPTATSRKANYQLTIPADAVAACVAALRAAGADEVHDGPSRSSGWEMLPTGPGGALERHSSDVPDGRAVTAAFPELAPDPAYQQRIAWLTLLAQQHGGQYEGATW</sequence>
<accession>A0A919IKJ5</accession>
<organism evidence="2 3">
    <name type="scientific">Actinoplanes cyaneus</name>
    <dbReference type="NCBI Taxonomy" id="52696"/>
    <lineage>
        <taxon>Bacteria</taxon>
        <taxon>Bacillati</taxon>
        <taxon>Actinomycetota</taxon>
        <taxon>Actinomycetes</taxon>
        <taxon>Micromonosporales</taxon>
        <taxon>Micromonosporaceae</taxon>
        <taxon>Actinoplanes</taxon>
    </lineage>
</organism>
<gene>
    <name evidence="2" type="ORF">Acy02nite_49940</name>
</gene>
<name>A0A919IKJ5_9ACTN</name>
<proteinExistence type="predicted"/>
<evidence type="ECO:0000313" key="2">
    <source>
        <dbReference type="EMBL" id="GID67113.1"/>
    </source>
</evidence>
<keyword evidence="3" id="KW-1185">Reference proteome</keyword>
<protein>
    <submittedName>
        <fullName evidence="2">Uncharacterized protein</fullName>
    </submittedName>
</protein>
<evidence type="ECO:0000256" key="1">
    <source>
        <dbReference type="SAM" id="MobiDB-lite"/>
    </source>
</evidence>
<dbReference type="AlphaFoldDB" id="A0A919IKJ5"/>
<comment type="caution">
    <text evidence="2">The sequence shown here is derived from an EMBL/GenBank/DDBJ whole genome shotgun (WGS) entry which is preliminary data.</text>
</comment>
<dbReference type="EMBL" id="BOMH01000037">
    <property type="protein sequence ID" value="GID67113.1"/>
    <property type="molecule type" value="Genomic_DNA"/>
</dbReference>
<feature type="region of interest" description="Disordered" evidence="1">
    <location>
        <begin position="114"/>
        <end position="141"/>
    </location>
</feature>
<evidence type="ECO:0000313" key="3">
    <source>
        <dbReference type="Proteomes" id="UP000619479"/>
    </source>
</evidence>
<dbReference type="Proteomes" id="UP000619479">
    <property type="component" value="Unassembled WGS sequence"/>
</dbReference>
<dbReference type="RefSeq" id="WP_203744474.1">
    <property type="nucleotide sequence ID" value="NZ_BAAAUC010000004.1"/>
</dbReference>
<reference evidence="2" key="1">
    <citation type="submission" date="2021-01" db="EMBL/GenBank/DDBJ databases">
        <title>Whole genome shotgun sequence of Actinoplanes cyaneus NBRC 14990.</title>
        <authorList>
            <person name="Komaki H."/>
            <person name="Tamura T."/>
        </authorList>
    </citation>
    <scope>NUCLEOTIDE SEQUENCE</scope>
    <source>
        <strain evidence="2">NBRC 14990</strain>
    </source>
</reference>